<dbReference type="Proteomes" id="UP000254677">
    <property type="component" value="Unassembled WGS sequence"/>
</dbReference>
<dbReference type="EMBL" id="UGOA01000001">
    <property type="protein sequence ID" value="STX44845.1"/>
    <property type="molecule type" value="Genomic_DNA"/>
</dbReference>
<feature type="compositionally biased region" description="Low complexity" evidence="1">
    <location>
        <begin position="237"/>
        <end position="247"/>
    </location>
</feature>
<reference evidence="2 3" key="1">
    <citation type="submission" date="2018-06" db="EMBL/GenBank/DDBJ databases">
        <authorList>
            <consortium name="Pathogen Informatics"/>
            <person name="Doyle S."/>
        </authorList>
    </citation>
    <scope>NUCLEOTIDE SEQUENCE [LARGE SCALE GENOMIC DNA]</scope>
    <source>
        <strain evidence="2 3">NCTC13292</strain>
    </source>
</reference>
<evidence type="ECO:0000256" key="1">
    <source>
        <dbReference type="SAM" id="MobiDB-lite"/>
    </source>
</evidence>
<dbReference type="RefSeq" id="WP_115222448.1">
    <property type="nucleotide sequence ID" value="NZ_CAXYJE010000001.1"/>
</dbReference>
<name>A0A378JB70_9GAMM</name>
<dbReference type="AlphaFoldDB" id="A0A378JB70"/>
<accession>A0A378JB70</accession>
<sequence length="261" mass="30238">MKEKIKEIKESFNRIQAIRSEIVDVMISDENFVRFASNYKEIECLVSLFPEHKEALYKRVVQTNHFARLTTDIDSVVEFVKIFPEHKEDFFKLVFNPHHSTRLISHYINLRTLTIYFPEYKEAMYQWITRPDNFTRLVDNSIILQGLTTDFPEHQQEIGELLLQPRHFMRIVSSDALRSEFIQHPMIQAYTRGAAVGFFSRRNEGELLPPELADYVGSFLDRKSGGRLAQTRRSAAREASLAEAAAAPKLDEENTSTPGPQ</sequence>
<gene>
    <name evidence="2" type="ORF">NCTC13292_02939</name>
</gene>
<evidence type="ECO:0000313" key="2">
    <source>
        <dbReference type="EMBL" id="STX44845.1"/>
    </source>
</evidence>
<feature type="region of interest" description="Disordered" evidence="1">
    <location>
        <begin position="230"/>
        <end position="261"/>
    </location>
</feature>
<dbReference type="OrthoDB" id="9981583at2"/>
<keyword evidence="3" id="KW-1185">Reference proteome</keyword>
<organism evidence="2 3">
    <name type="scientific">Legionella donaldsonii</name>
    <dbReference type="NCBI Taxonomy" id="45060"/>
    <lineage>
        <taxon>Bacteria</taxon>
        <taxon>Pseudomonadati</taxon>
        <taxon>Pseudomonadota</taxon>
        <taxon>Gammaproteobacteria</taxon>
        <taxon>Legionellales</taxon>
        <taxon>Legionellaceae</taxon>
        <taxon>Legionella</taxon>
    </lineage>
</organism>
<protein>
    <submittedName>
        <fullName evidence="2">Uncharacterized protein conserved in bacteria</fullName>
    </submittedName>
</protein>
<evidence type="ECO:0000313" key="3">
    <source>
        <dbReference type="Proteomes" id="UP000254677"/>
    </source>
</evidence>
<proteinExistence type="predicted"/>